<name>A0ABQ8RVD8_PERAM</name>
<feature type="compositionally biased region" description="Basic and acidic residues" evidence="1">
    <location>
        <begin position="1"/>
        <end position="15"/>
    </location>
</feature>
<comment type="caution">
    <text evidence="2">The sequence shown here is derived from an EMBL/GenBank/DDBJ whole genome shotgun (WGS) entry which is preliminary data.</text>
</comment>
<evidence type="ECO:0000313" key="3">
    <source>
        <dbReference type="Proteomes" id="UP001148838"/>
    </source>
</evidence>
<proteinExistence type="predicted"/>
<dbReference type="EMBL" id="JAJSOF020000042">
    <property type="protein sequence ID" value="KAJ4425629.1"/>
    <property type="molecule type" value="Genomic_DNA"/>
</dbReference>
<reference evidence="2 3" key="1">
    <citation type="journal article" date="2022" name="Allergy">
        <title>Genome assembly and annotation of Periplaneta americana reveal a comprehensive cockroach allergen profile.</title>
        <authorList>
            <person name="Wang L."/>
            <person name="Xiong Q."/>
            <person name="Saelim N."/>
            <person name="Wang L."/>
            <person name="Nong W."/>
            <person name="Wan A.T."/>
            <person name="Shi M."/>
            <person name="Liu X."/>
            <person name="Cao Q."/>
            <person name="Hui J.H.L."/>
            <person name="Sookrung N."/>
            <person name="Leung T.F."/>
            <person name="Tungtrongchitr A."/>
            <person name="Tsui S.K.W."/>
        </authorList>
    </citation>
    <scope>NUCLEOTIDE SEQUENCE [LARGE SCALE GENOMIC DNA]</scope>
    <source>
        <strain evidence="2">PWHHKU_190912</strain>
    </source>
</reference>
<accession>A0ABQ8RVD8</accession>
<feature type="region of interest" description="Disordered" evidence="1">
    <location>
        <begin position="1"/>
        <end position="49"/>
    </location>
</feature>
<dbReference type="Proteomes" id="UP001148838">
    <property type="component" value="Unassembled WGS sequence"/>
</dbReference>
<evidence type="ECO:0000256" key="1">
    <source>
        <dbReference type="SAM" id="MobiDB-lite"/>
    </source>
</evidence>
<keyword evidence="3" id="KW-1185">Reference proteome</keyword>
<gene>
    <name evidence="2" type="ORF">ANN_27825</name>
</gene>
<evidence type="ECO:0000313" key="2">
    <source>
        <dbReference type="EMBL" id="KAJ4425629.1"/>
    </source>
</evidence>
<organism evidence="2 3">
    <name type="scientific">Periplaneta americana</name>
    <name type="common">American cockroach</name>
    <name type="synonym">Blatta americana</name>
    <dbReference type="NCBI Taxonomy" id="6978"/>
    <lineage>
        <taxon>Eukaryota</taxon>
        <taxon>Metazoa</taxon>
        <taxon>Ecdysozoa</taxon>
        <taxon>Arthropoda</taxon>
        <taxon>Hexapoda</taxon>
        <taxon>Insecta</taxon>
        <taxon>Pterygota</taxon>
        <taxon>Neoptera</taxon>
        <taxon>Polyneoptera</taxon>
        <taxon>Dictyoptera</taxon>
        <taxon>Blattodea</taxon>
        <taxon>Blattoidea</taxon>
        <taxon>Blattidae</taxon>
        <taxon>Blattinae</taxon>
        <taxon>Periplaneta</taxon>
    </lineage>
</organism>
<sequence>MENKGVTSDDKEKHRWGGQGWNPAVDQRRRRRRRTCLHPDTNSGYDVTPSMGCGARQAAGIGEANSILGKPKLKSHIAFIKANFGKLPAYITKLETRDISLNSAVQVMKKVETLLKEIPRSGGETMRNKYLKIVKRNPGWKQVLLVT</sequence>
<protein>
    <submittedName>
        <fullName evidence="2">Uncharacterized protein</fullName>
    </submittedName>
</protein>